<name>A0ABK9NFU3_GLOMM</name>
<dbReference type="Proteomes" id="UP000092444">
    <property type="component" value="Unassembled WGS sequence"/>
</dbReference>
<evidence type="ECO:0000313" key="2">
    <source>
        <dbReference type="Proteomes" id="UP000092444"/>
    </source>
</evidence>
<evidence type="ECO:0000313" key="1">
    <source>
        <dbReference type="EnsemblMetazoa" id="GMOY014134.P1286"/>
    </source>
</evidence>
<proteinExistence type="predicted"/>
<protein>
    <submittedName>
        <fullName evidence="1">Uncharacterized protein</fullName>
    </submittedName>
</protein>
<reference evidence="1" key="1">
    <citation type="submission" date="2025-05" db="UniProtKB">
        <authorList>
            <consortium name="EnsemblMetazoa"/>
        </authorList>
    </citation>
    <scope>IDENTIFICATION</scope>
    <source>
        <strain evidence="1">Yale</strain>
    </source>
</reference>
<sequence length="96" mass="11321">MRNLHTSINLHIRFIQCMHSITIRHRDPEMTPTFFSIHEWRHPLTRACVSIIRLSVEVTPNHKLSLQKVPLCYDLPQDKFECPNVPLATHNTQIKQ</sequence>
<dbReference type="EMBL" id="CCAG010011685">
    <property type="status" value="NOT_ANNOTATED_CDS"/>
    <property type="molecule type" value="Genomic_DNA"/>
</dbReference>
<accession>A0ABK9NFU3</accession>
<keyword evidence="2" id="KW-1185">Reference proteome</keyword>
<dbReference type="EnsemblMetazoa" id="GMOY014134.R1286">
    <property type="protein sequence ID" value="GMOY014134.P1286"/>
    <property type="gene ID" value="GMOY014134"/>
</dbReference>
<organism evidence="1 2">
    <name type="scientific">Glossina morsitans morsitans</name>
    <name type="common">Savannah tsetse fly</name>
    <dbReference type="NCBI Taxonomy" id="37546"/>
    <lineage>
        <taxon>Eukaryota</taxon>
        <taxon>Metazoa</taxon>
        <taxon>Ecdysozoa</taxon>
        <taxon>Arthropoda</taxon>
        <taxon>Hexapoda</taxon>
        <taxon>Insecta</taxon>
        <taxon>Pterygota</taxon>
        <taxon>Neoptera</taxon>
        <taxon>Endopterygota</taxon>
        <taxon>Diptera</taxon>
        <taxon>Brachycera</taxon>
        <taxon>Muscomorpha</taxon>
        <taxon>Hippoboscoidea</taxon>
        <taxon>Glossinidae</taxon>
        <taxon>Glossina</taxon>
    </lineage>
</organism>